<reference evidence="1" key="1">
    <citation type="submission" date="2014-11" db="EMBL/GenBank/DDBJ databases">
        <authorList>
            <person name="Amaro Gonzalez C."/>
        </authorList>
    </citation>
    <scope>NUCLEOTIDE SEQUENCE</scope>
</reference>
<proteinExistence type="predicted"/>
<name>A0A0E9VWN6_ANGAN</name>
<reference evidence="1" key="2">
    <citation type="journal article" date="2015" name="Fish Shellfish Immunol.">
        <title>Early steps in the European eel (Anguilla anguilla)-Vibrio vulnificus interaction in the gills: Role of the RtxA13 toxin.</title>
        <authorList>
            <person name="Callol A."/>
            <person name="Pajuelo D."/>
            <person name="Ebbesson L."/>
            <person name="Teles M."/>
            <person name="MacKenzie S."/>
            <person name="Amaro C."/>
        </authorList>
    </citation>
    <scope>NUCLEOTIDE SEQUENCE</scope>
</reference>
<protein>
    <submittedName>
        <fullName evidence="1">Uncharacterized protein</fullName>
    </submittedName>
</protein>
<dbReference type="AlphaFoldDB" id="A0A0E9VWN6"/>
<evidence type="ECO:0000313" key="1">
    <source>
        <dbReference type="EMBL" id="JAH81720.1"/>
    </source>
</evidence>
<dbReference type="EMBL" id="GBXM01026857">
    <property type="protein sequence ID" value="JAH81720.1"/>
    <property type="molecule type" value="Transcribed_RNA"/>
</dbReference>
<accession>A0A0E9VWN6</accession>
<organism evidence="1">
    <name type="scientific">Anguilla anguilla</name>
    <name type="common">European freshwater eel</name>
    <name type="synonym">Muraena anguilla</name>
    <dbReference type="NCBI Taxonomy" id="7936"/>
    <lineage>
        <taxon>Eukaryota</taxon>
        <taxon>Metazoa</taxon>
        <taxon>Chordata</taxon>
        <taxon>Craniata</taxon>
        <taxon>Vertebrata</taxon>
        <taxon>Euteleostomi</taxon>
        <taxon>Actinopterygii</taxon>
        <taxon>Neopterygii</taxon>
        <taxon>Teleostei</taxon>
        <taxon>Anguilliformes</taxon>
        <taxon>Anguillidae</taxon>
        <taxon>Anguilla</taxon>
    </lineage>
</organism>
<sequence>MCKCTFKILCCNKTAKRISKQNEILKFKRFCFIFCLERKALLIFK</sequence>